<comment type="caution">
    <text evidence="3">The sequence shown here is derived from an EMBL/GenBank/DDBJ whole genome shotgun (WGS) entry which is preliminary data.</text>
</comment>
<feature type="domain" description="Protein kinase" evidence="2">
    <location>
        <begin position="36"/>
        <end position="326"/>
    </location>
</feature>
<evidence type="ECO:0000259" key="2">
    <source>
        <dbReference type="PROSITE" id="PS50011"/>
    </source>
</evidence>
<proteinExistence type="predicted"/>
<accession>A0A5C6G7H9</accession>
<dbReference type="SUPFAM" id="SSF56112">
    <property type="entry name" value="Protein kinase-like (PK-like)"/>
    <property type="match status" value="1"/>
</dbReference>
<dbReference type="GO" id="GO:0004672">
    <property type="term" value="F:protein kinase activity"/>
    <property type="evidence" value="ECO:0007669"/>
    <property type="project" value="InterPro"/>
</dbReference>
<sequence>MAGLNWTFEQLNDYFAHPSSPRSDFNPIVKRLLSTCPDSSVFGIGGHSVVLRISSAIVAKVSLEPGDGRLRHEQTIFQSLAESNCPNLVRCYYHASDVSFLQLVANGTLHDRLSITKPRPVLHWMLQLSHAAACLEAIGYSHGDINPQNILFDENDHVKLIDFDHSPKVGDELDVGYEPYVRQYRQPRGGLYGVAGPVTEQFALGSVFWYMTRGHELYSELEGPDQVDRLLDGILPTTDPQDPIDRIICNCWNGYYLSIADLVDDIQVVSGLKLETRNTETSSQRQERRLLCEEYCNMANLTLTPSTTKKNKEDTCLEVNDGNESLATQDSTTPLRKSFSGSSRQYSHPGEAEQSGIILRNYFQYQRPKLK</sequence>
<dbReference type="Pfam" id="PF00069">
    <property type="entry name" value="Pkinase"/>
    <property type="match status" value="1"/>
</dbReference>
<dbReference type="GO" id="GO:0007165">
    <property type="term" value="P:signal transduction"/>
    <property type="evidence" value="ECO:0007669"/>
    <property type="project" value="TreeGrafter"/>
</dbReference>
<evidence type="ECO:0000313" key="3">
    <source>
        <dbReference type="EMBL" id="TWU71873.1"/>
    </source>
</evidence>
<dbReference type="InterPro" id="IPR011009">
    <property type="entry name" value="Kinase-like_dom_sf"/>
</dbReference>
<protein>
    <recommendedName>
        <fullName evidence="2">Protein kinase domain-containing protein</fullName>
    </recommendedName>
</protein>
<evidence type="ECO:0000256" key="1">
    <source>
        <dbReference type="SAM" id="MobiDB-lite"/>
    </source>
</evidence>
<evidence type="ECO:0000313" key="4">
    <source>
        <dbReference type="Proteomes" id="UP000317257"/>
    </source>
</evidence>
<feature type="compositionally biased region" description="Polar residues" evidence="1">
    <location>
        <begin position="324"/>
        <end position="346"/>
    </location>
</feature>
<dbReference type="InterPro" id="IPR000719">
    <property type="entry name" value="Prot_kinase_dom"/>
</dbReference>
<reference evidence="4" key="1">
    <citation type="submission" date="2018-12" db="EMBL/GenBank/DDBJ databases">
        <title>The complete genome of Metarhizium rileyi, a key fungal pathogen of Lepidoptera.</title>
        <authorList>
            <person name="Binneck E."/>
            <person name="Lastra C.C.L."/>
            <person name="Sosa-Gomez D.R."/>
        </authorList>
    </citation>
    <scope>NUCLEOTIDE SEQUENCE [LARGE SCALE GENOMIC DNA]</scope>
    <source>
        <strain evidence="4">Cep018-CH2</strain>
    </source>
</reference>
<dbReference type="Proteomes" id="UP000317257">
    <property type="component" value="Unassembled WGS sequence"/>
</dbReference>
<dbReference type="InterPro" id="IPR052751">
    <property type="entry name" value="Plant_MAPKKK"/>
</dbReference>
<feature type="region of interest" description="Disordered" evidence="1">
    <location>
        <begin position="324"/>
        <end position="352"/>
    </location>
</feature>
<dbReference type="GO" id="GO:0005524">
    <property type="term" value="F:ATP binding"/>
    <property type="evidence" value="ECO:0007669"/>
    <property type="project" value="InterPro"/>
</dbReference>
<dbReference type="Gene3D" id="1.10.510.10">
    <property type="entry name" value="Transferase(Phosphotransferase) domain 1"/>
    <property type="match status" value="1"/>
</dbReference>
<dbReference type="EMBL" id="SBHS01000036">
    <property type="protein sequence ID" value="TWU71873.1"/>
    <property type="molecule type" value="Genomic_DNA"/>
</dbReference>
<dbReference type="PANTHER" id="PTHR48011">
    <property type="entry name" value="CCR4-NOT TRANSCRIPTIONAL COMPLEX SUBUNIT CAF120-RELATED"/>
    <property type="match status" value="1"/>
</dbReference>
<name>A0A5C6G7H9_METRR</name>
<dbReference type="PROSITE" id="PS50011">
    <property type="entry name" value="PROTEIN_KINASE_DOM"/>
    <property type="match status" value="1"/>
</dbReference>
<gene>
    <name evidence="3" type="ORF">ED733_003779</name>
</gene>
<dbReference type="PANTHER" id="PTHR48011:SF18">
    <property type="entry name" value="MITOGEN-ACTIVATED PROTEIN KINASE KINASE KINASE 19-RELATED"/>
    <property type="match status" value="1"/>
</dbReference>
<dbReference type="SMART" id="SM00220">
    <property type="entry name" value="S_TKc"/>
    <property type="match status" value="1"/>
</dbReference>
<dbReference type="AlphaFoldDB" id="A0A5C6G7H9"/>
<organism evidence="3 4">
    <name type="scientific">Metarhizium rileyi (strain RCEF 4871)</name>
    <name type="common">Nomuraea rileyi</name>
    <dbReference type="NCBI Taxonomy" id="1649241"/>
    <lineage>
        <taxon>Eukaryota</taxon>
        <taxon>Fungi</taxon>
        <taxon>Dikarya</taxon>
        <taxon>Ascomycota</taxon>
        <taxon>Pezizomycotina</taxon>
        <taxon>Sordariomycetes</taxon>
        <taxon>Hypocreomycetidae</taxon>
        <taxon>Hypocreales</taxon>
        <taxon>Clavicipitaceae</taxon>
        <taxon>Metarhizium</taxon>
    </lineage>
</organism>